<name>A0A3A1QN45_9BACI</name>
<dbReference type="AlphaFoldDB" id="A0A3A1QN45"/>
<proteinExistence type="predicted"/>
<protein>
    <recommendedName>
        <fullName evidence="3">YhcN/YlaJ family sporulation lipoprotein</fullName>
    </recommendedName>
</protein>
<evidence type="ECO:0000313" key="1">
    <source>
        <dbReference type="EMBL" id="RIW27192.1"/>
    </source>
</evidence>
<dbReference type="OrthoDB" id="2862367at2"/>
<evidence type="ECO:0000313" key="2">
    <source>
        <dbReference type="Proteomes" id="UP000265801"/>
    </source>
</evidence>
<dbReference type="Proteomes" id="UP000265801">
    <property type="component" value="Unassembled WGS sequence"/>
</dbReference>
<gene>
    <name evidence="1" type="ORF">D3H55_23275</name>
</gene>
<evidence type="ECO:0008006" key="3">
    <source>
        <dbReference type="Google" id="ProtNLM"/>
    </source>
</evidence>
<organism evidence="1 2">
    <name type="scientific">Bacillus salacetis</name>
    <dbReference type="NCBI Taxonomy" id="2315464"/>
    <lineage>
        <taxon>Bacteria</taxon>
        <taxon>Bacillati</taxon>
        <taxon>Bacillota</taxon>
        <taxon>Bacilli</taxon>
        <taxon>Bacillales</taxon>
        <taxon>Bacillaceae</taxon>
        <taxon>Bacillus</taxon>
    </lineage>
</organism>
<accession>A0A3A1QN45</accession>
<keyword evidence="2" id="KW-1185">Reference proteome</keyword>
<reference evidence="1 2" key="1">
    <citation type="submission" date="2018-09" db="EMBL/GenBank/DDBJ databases">
        <title>Bacillus saliacetes sp. nov., isolated from Thai shrimp paste (Ka-pi).</title>
        <authorList>
            <person name="Daroonpunt R."/>
            <person name="Tanasupawat S."/>
            <person name="Yiamsombut S."/>
        </authorList>
    </citation>
    <scope>NUCLEOTIDE SEQUENCE [LARGE SCALE GENOMIC DNA]</scope>
    <source>
        <strain evidence="1 2">SKP7-4</strain>
    </source>
</reference>
<dbReference type="EMBL" id="QXIR01000059">
    <property type="protein sequence ID" value="RIW27192.1"/>
    <property type="molecule type" value="Genomic_DNA"/>
</dbReference>
<dbReference type="Pfam" id="PF09580">
    <property type="entry name" value="Spore_YhcN_YlaJ"/>
    <property type="match status" value="1"/>
</dbReference>
<sequence length="183" mass="20746">MGSLVYEQKGGSLMTKLRFYLLVLLVILAGCNTNDNDLGQDGEDGGMGVQQVRYNTTNTGENNIYGEANPADPTYNMTDRMANKVMKLYEIERAYVYTKGEDAYAGVVLENRLETQLDDDLQRKIEEAVKSVNRNIQSVFISSDRELVRDMKSYRDRVHNGEPVDDFGERIDGRVSELFPNIQ</sequence>
<dbReference type="InterPro" id="IPR019076">
    <property type="entry name" value="Spore_lipoprot_YhcN/YlaJ-like"/>
</dbReference>
<comment type="caution">
    <text evidence="1">The sequence shown here is derived from an EMBL/GenBank/DDBJ whole genome shotgun (WGS) entry which is preliminary data.</text>
</comment>